<dbReference type="InterPro" id="IPR011029">
    <property type="entry name" value="DEATH-like_dom_sf"/>
</dbReference>
<dbReference type="GO" id="GO:0045211">
    <property type="term" value="C:postsynaptic membrane"/>
    <property type="evidence" value="ECO:0007669"/>
    <property type="project" value="UniProtKB-SubCell"/>
</dbReference>
<dbReference type="GO" id="GO:0072659">
    <property type="term" value="P:protein localization to plasma membrane"/>
    <property type="evidence" value="ECO:0007669"/>
    <property type="project" value="UniProtKB-ARBA"/>
</dbReference>
<dbReference type="InterPro" id="IPR051165">
    <property type="entry name" value="Multifunctional_ANK_Repeat"/>
</dbReference>
<feature type="repeat" description="ANK" evidence="15">
    <location>
        <begin position="274"/>
        <end position="306"/>
    </location>
</feature>
<dbReference type="SMART" id="SM00248">
    <property type="entry name" value="ANK"/>
    <property type="match status" value="22"/>
</dbReference>
<dbReference type="Pfam" id="PF00531">
    <property type="entry name" value="Death"/>
    <property type="match status" value="1"/>
</dbReference>
<dbReference type="PANTHER" id="PTHR24123">
    <property type="entry name" value="ANKYRIN REPEAT-CONTAINING"/>
    <property type="match status" value="1"/>
</dbReference>
<dbReference type="Pfam" id="PF00023">
    <property type="entry name" value="Ank"/>
    <property type="match status" value="2"/>
</dbReference>
<feature type="repeat" description="ANK" evidence="15">
    <location>
        <begin position="538"/>
        <end position="570"/>
    </location>
</feature>
<dbReference type="FunFam" id="2.60.220.30:FF:000001">
    <property type="entry name" value="Ankyrin-3 isoform 2"/>
    <property type="match status" value="1"/>
</dbReference>
<evidence type="ECO:0000256" key="7">
    <source>
        <dbReference type="ARBA" id="ARBA00023018"/>
    </source>
</evidence>
<dbReference type="FunFam" id="2.60.40.2660:FF:000001">
    <property type="entry name" value="Ankyrin-3 isoform 2"/>
    <property type="match status" value="1"/>
</dbReference>
<dbReference type="PANTHER" id="PTHR24123:SF74">
    <property type="entry name" value="ANKYRIN 3"/>
    <property type="match status" value="1"/>
</dbReference>
<dbReference type="PROSITE" id="PS50017">
    <property type="entry name" value="DEATH_DOMAIN"/>
    <property type="match status" value="1"/>
</dbReference>
<dbReference type="Pfam" id="PF12796">
    <property type="entry name" value="Ank_2"/>
    <property type="match status" value="7"/>
</dbReference>
<dbReference type="InterPro" id="IPR036770">
    <property type="entry name" value="Ankyrin_rpt-contain_sf"/>
</dbReference>
<feature type="repeat" description="ANK" evidence="15">
    <location>
        <begin position="670"/>
        <end position="702"/>
    </location>
</feature>
<keyword evidence="6" id="KW-0677">Repeat</keyword>
<evidence type="ECO:0000256" key="15">
    <source>
        <dbReference type="PROSITE-ProRule" id="PRU00023"/>
    </source>
</evidence>
<dbReference type="FunFam" id="1.25.40.20:FF:000003">
    <property type="entry name" value="Ankyrin, isoform B"/>
    <property type="match status" value="1"/>
</dbReference>
<feature type="repeat" description="ANK" evidence="15">
    <location>
        <begin position="406"/>
        <end position="438"/>
    </location>
</feature>
<feature type="repeat" description="ANK" evidence="15">
    <location>
        <begin position="113"/>
        <end position="145"/>
    </location>
</feature>
<dbReference type="InterPro" id="IPR040745">
    <property type="entry name" value="Ankyrin_UPA"/>
</dbReference>
<dbReference type="GO" id="GO:0030315">
    <property type="term" value="C:T-tubule"/>
    <property type="evidence" value="ECO:0007669"/>
    <property type="project" value="UniProtKB-SubCell"/>
</dbReference>
<dbReference type="CDD" id="cd08803">
    <property type="entry name" value="Death_ank3"/>
    <property type="match status" value="1"/>
</dbReference>
<sequence length="1885" mass="205889">MAVEEGEGSPEQSDANASYLRAARAGHLEKALDYIKNGVDINICNQNGLNALHLASKEGHVEVVSELLQREASVDAATKKGNTALHIASLAGQAEVVKVLVTNGANVNAQSQNGFTPLYMAAQENHLEVVKFLLDNGASQSLATEDGFTPLAVALQQGHDQVVSLLLENDTKGKVRLPALHIAARKDDTKAAALLLQNDNNADVESKSGFTPLHIAAHYGNINVATLLLNRAAAVDFTARNDITPLHVASKRGNANMVKLLLDRGAKIDAKTRDGLTPLHCGARSGHEQVVEMLLDRAAPILSKTKNGLSPLHMATQGDHLNCVQLLLQHNVPVDDVTNDYLTALHVAAHCGHYKVAKVLLDKKANPNAKALNGFTPLHIACKKNRIKVMELLLKHGASIQAVTESGLTPIHVAAFMGHVNIVSQLMHHGASPNTTNVRGETALHMAARSGQAEVVRYLVQDGAQVEAKAKDDQTPLHISARLGKADIVQQLLQQGASPNAATTSGYTPLHLSAREGHEDVAAFLLDHGASLSITTKKGFTPLHVAAKYGKLEVANLLLQKSASPDAAGKSGLTPLHVAAHYDNQKVALLLLDQGASPHAAAKNGYTPLHIAAKKNQMDIATTLLEYGADANAVTRQGIASVHLAAQEGHVDMVSLLLSRNANVNLSNKSGLTPLHLAAQEDRVNVAEVLVNQGAHVDAQTKMGYTPLHVGCHYGNIKIVNFLLQHSAKVNAKTKNGYTPLHQAAQQGHTHIINVLLQNDASPNELTVNGNTALAIARRLGYISVVDTLKVVTEETMTTTTIIEKHKMNVPETMNEVLDMSDDEGEDAVTGDTDKYLGPQDLKELGDDSLPAEGYVGFSLGARSASLRSFSSDRSYTLNRSSYARDSMMIEELLVPSKEQHLTFTREFDSDSLRHYSWAADTLDNVNLVSSPVHSGFLVSFMVDARGGSMRGSRHHGMRIIIPPRKCTAPTRITCRLVKRHKLANPPPMVEGEGLASRLVEMGPAGAQFLGPVIVEIPHFGSMRGKERELIVLRSENGETWKEHQFDSKNEDLTELLNGMDEELDSPEELGKKRICRIITKDFPQYFAVVSRIKQESNQIGPEGGILSSTTVPLVQASFPEGALTKRIRVGLQAQPVPDEIVKKILGNKATFSPIVTVEPRRRKFHKPITMTIPVPPPSGEGASNGYKGDTTPNLRLLCSITGGTSPAQWEDITGTTPLTFIKDCVSFTTNVSARFWLADCHQVLETVGLATQLYRELICVPYMAKFVVFAKMNDPVESSLRCFCMTDDKVDKTLEQQENFEEVARSKDIEVLEGKPIYVDCYGNLAPLTKGGQQLVFNFYAFKENRLPFSIKIRDTSQEPCGRLSFLKEPKTTKGLPQTAVCNLNITLPAHKKMEKTERRQTFASLALRPQSPCERTDIRMAIVADHLGLSWTELARELNFSVDEINQIRVENPNSLISQSFMLLKKWVTRDGKNATTDALTSVLTKINRIDIVTLLEGPIFDYGNISGTRSFADENSVFHDPVDGHPSLQVELETPTGLHYPSPTPFQQDDYFSDISSIESPLRTPSRLSDGVVPSQGDVEHSADGPPVVTAEDTSLEDSKLEDSMPLTEIPEAVAVDESQSENVYLSWQNETSSGNLEPPAQARRITGGLLDRLDDSPDQCRDSITSYLKGEPGKFEANGSHAEVTPEAKTKSYFPESQNDVGKQSAKETLKPKIPGPGRVDEPSSSLAAYQKALEETSKFVIEEPKPCMPVSMKKMSRTSPTDGKPRLNLHEEEGSNGSEQKDSKGSESDSSSEEERKVTTRVIRRRLIIKGEEAKHIPGESVTEEQFTDEEGNLVTRKITRKVLRRIVIPQERKHDDMQGEGYKVKTKKEIRHVEKKSHS</sequence>
<dbReference type="FunFam" id="1.25.40.20:FF:000001">
    <property type="entry name" value="Ankyrin-2 isoform 2"/>
    <property type="match status" value="1"/>
</dbReference>
<evidence type="ECO:0000256" key="6">
    <source>
        <dbReference type="ARBA" id="ARBA00022737"/>
    </source>
</evidence>
<dbReference type="FunFam" id="1.10.533.10:FF:000002">
    <property type="entry name" value="Ankyrin-3 isoform 2"/>
    <property type="match status" value="1"/>
</dbReference>
<dbReference type="PROSITE" id="PS51145">
    <property type="entry name" value="ZU5"/>
    <property type="match status" value="2"/>
</dbReference>
<evidence type="ECO:0000313" key="20">
    <source>
        <dbReference type="Proteomes" id="UP000314985"/>
    </source>
</evidence>
<dbReference type="Gene3D" id="2.60.40.2660">
    <property type="match status" value="1"/>
</dbReference>
<feature type="repeat" description="ANK" evidence="15">
    <location>
        <begin position="505"/>
        <end position="537"/>
    </location>
</feature>
<keyword evidence="10" id="KW-0206">Cytoskeleton</keyword>
<evidence type="ECO:0000256" key="14">
    <source>
        <dbReference type="ARBA" id="ARBA00034100"/>
    </source>
</evidence>
<dbReference type="Pfam" id="PF00791">
    <property type="entry name" value="ZU5"/>
    <property type="match status" value="1"/>
</dbReference>
<dbReference type="SMART" id="SM00218">
    <property type="entry name" value="ZU5"/>
    <property type="match status" value="1"/>
</dbReference>
<keyword evidence="4" id="KW-0963">Cytoplasm</keyword>
<keyword evidence="12" id="KW-0628">Postsynaptic cell membrane</keyword>
<feature type="repeat" description="ANK" evidence="15">
    <location>
        <begin position="340"/>
        <end position="372"/>
    </location>
</feature>
<evidence type="ECO:0000259" key="18">
    <source>
        <dbReference type="PROSITE" id="PS51145"/>
    </source>
</evidence>
<feature type="repeat" description="ANK" evidence="15">
    <location>
        <begin position="571"/>
        <end position="603"/>
    </location>
</feature>
<feature type="repeat" description="ANK" evidence="15">
    <location>
        <begin position="736"/>
        <end position="768"/>
    </location>
</feature>
<dbReference type="GO" id="GO:0005764">
    <property type="term" value="C:lysosome"/>
    <property type="evidence" value="ECO:0007669"/>
    <property type="project" value="UniProtKB-SubCell"/>
</dbReference>
<evidence type="ECO:0000256" key="5">
    <source>
        <dbReference type="ARBA" id="ARBA00022553"/>
    </source>
</evidence>
<dbReference type="SMART" id="SM00005">
    <property type="entry name" value="DEATH"/>
    <property type="match status" value="1"/>
</dbReference>
<feature type="repeat" description="ANK" evidence="15">
    <location>
        <begin position="307"/>
        <end position="339"/>
    </location>
</feature>
<dbReference type="GO" id="GO:0005856">
    <property type="term" value="C:cytoskeleton"/>
    <property type="evidence" value="ECO:0007669"/>
    <property type="project" value="UniProtKB-SubCell"/>
</dbReference>
<feature type="region of interest" description="Disordered" evidence="16">
    <location>
        <begin position="1860"/>
        <end position="1885"/>
    </location>
</feature>
<dbReference type="Ensembl" id="ENSSSCT00070027039.1">
    <property type="protein sequence ID" value="ENSSSCP00070022482.1"/>
    <property type="gene ID" value="ENSSSCG00070012830.1"/>
</dbReference>
<feature type="compositionally biased region" description="Basic and acidic residues" evidence="16">
    <location>
        <begin position="1768"/>
        <end position="1803"/>
    </location>
</feature>
<dbReference type="PRINTS" id="PR01415">
    <property type="entry name" value="ANKYRIN"/>
</dbReference>
<dbReference type="Gene3D" id="2.60.220.30">
    <property type="match status" value="2"/>
</dbReference>
<evidence type="ECO:0000256" key="12">
    <source>
        <dbReference type="ARBA" id="ARBA00023257"/>
    </source>
</evidence>
<comment type="subcellular location">
    <subcellularLocation>
        <location evidence="13">Cell membrane</location>
        <location evidence="13">Sarcolemma</location>
        <location evidence="13">T-tubule</location>
    </subcellularLocation>
    <subcellularLocation>
        <location evidence="1">Cytoplasm</location>
        <location evidence="1">Cytoskeleton</location>
    </subcellularLocation>
    <subcellularLocation>
        <location evidence="2">Lysosome</location>
    </subcellularLocation>
    <subcellularLocation>
        <location evidence="14">Postsynaptic cell membrane</location>
    </subcellularLocation>
</comment>
<keyword evidence="9" id="KW-0472">Membrane</keyword>
<feature type="repeat" description="ANK" evidence="15">
    <location>
        <begin position="241"/>
        <end position="273"/>
    </location>
</feature>
<feature type="repeat" description="ANK" evidence="15">
    <location>
        <begin position="439"/>
        <end position="471"/>
    </location>
</feature>
<proteinExistence type="predicted"/>
<reference evidence="19 20" key="1">
    <citation type="submission" date="2017-08" db="EMBL/GenBank/DDBJ databases">
        <title>USMARCv1.0.</title>
        <authorList>
            <person name="Hannum G.I."/>
            <person name="Koren S."/>
            <person name="Schroeder S.G."/>
            <person name="Chin S.C."/>
            <person name="Nonneman D.J."/>
            <person name="Becker S.A."/>
            <person name="Rosen B.D."/>
            <person name="Bickhart D.M."/>
            <person name="Putnam N.H."/>
            <person name="Green R.E."/>
            <person name="Tuggle C.K."/>
            <person name="Liu H."/>
            <person name="Rohrer G.A."/>
            <person name="Warr A."/>
            <person name="Hall R."/>
            <person name="Kim K."/>
            <person name="Hume D.A."/>
            <person name="Talbot R."/>
            <person name="Chow W."/>
            <person name="Howe K."/>
            <person name="Schwartz A.S."/>
            <person name="Watson M."/>
            <person name="Archibald A.L."/>
            <person name="Phillippy A.M."/>
            <person name="Smith T.P.L."/>
        </authorList>
    </citation>
    <scope>NUCLEOTIDE SEQUENCE [LARGE SCALE GENOMIC DNA]</scope>
</reference>
<dbReference type="Gene3D" id="1.10.533.10">
    <property type="entry name" value="Death Domain, Fas"/>
    <property type="match status" value="1"/>
</dbReference>
<evidence type="ECO:0000256" key="10">
    <source>
        <dbReference type="ARBA" id="ARBA00023212"/>
    </source>
</evidence>
<reference evidence="19" key="2">
    <citation type="submission" date="2025-08" db="UniProtKB">
        <authorList>
            <consortium name="Ensembl"/>
        </authorList>
    </citation>
    <scope>IDENTIFICATION</scope>
</reference>
<dbReference type="SUPFAM" id="SSF48403">
    <property type="entry name" value="Ankyrin repeat"/>
    <property type="match status" value="3"/>
</dbReference>
<dbReference type="PROSITE" id="PS50297">
    <property type="entry name" value="ANK_REP_REGION"/>
    <property type="match status" value="21"/>
</dbReference>
<feature type="repeat" description="ANK" evidence="15">
    <location>
        <begin position="146"/>
        <end position="169"/>
    </location>
</feature>
<feature type="domain" description="ZU5" evidence="18">
    <location>
        <begin position="1094"/>
        <end position="1241"/>
    </location>
</feature>
<keyword evidence="5" id="KW-0597">Phosphoprotein</keyword>
<dbReference type="Gene3D" id="1.25.40.20">
    <property type="entry name" value="Ankyrin repeat-containing domain"/>
    <property type="match status" value="3"/>
</dbReference>
<dbReference type="InterPro" id="IPR000488">
    <property type="entry name" value="Death_dom"/>
</dbReference>
<evidence type="ECO:0000256" key="3">
    <source>
        <dbReference type="ARBA" id="ARBA00022475"/>
    </source>
</evidence>
<dbReference type="InterPro" id="IPR002110">
    <property type="entry name" value="Ankyrin_rpt"/>
</dbReference>
<protein>
    <submittedName>
        <fullName evidence="19">Ankyrin 3</fullName>
    </submittedName>
</protein>
<dbReference type="Pfam" id="PF17809">
    <property type="entry name" value="UPA_2"/>
    <property type="match status" value="1"/>
</dbReference>
<evidence type="ECO:0000256" key="2">
    <source>
        <dbReference type="ARBA" id="ARBA00004371"/>
    </source>
</evidence>
<evidence type="ECO:0000256" key="9">
    <source>
        <dbReference type="ARBA" id="ARBA00023136"/>
    </source>
</evidence>
<feature type="domain" description="ZU5" evidence="18">
    <location>
        <begin position="937"/>
        <end position="1092"/>
    </location>
</feature>
<dbReference type="PROSITE" id="PS50088">
    <property type="entry name" value="ANK_REPEAT"/>
    <property type="match status" value="21"/>
</dbReference>
<evidence type="ECO:0000256" key="4">
    <source>
        <dbReference type="ARBA" id="ARBA00022490"/>
    </source>
</evidence>
<accession>A0A4X1TYE5</accession>
<keyword evidence="7" id="KW-0770">Synapse</keyword>
<dbReference type="SUPFAM" id="SSF47986">
    <property type="entry name" value="DEATH domain"/>
    <property type="match status" value="1"/>
</dbReference>
<dbReference type="FunFam" id="1.25.40.20:FF:000002">
    <property type="entry name" value="Ankyrin-2 isoform 2"/>
    <property type="match status" value="1"/>
</dbReference>
<dbReference type="InterPro" id="IPR000906">
    <property type="entry name" value="ZU5_dom"/>
</dbReference>
<feature type="repeat" description="ANK" evidence="15">
    <location>
        <begin position="208"/>
        <end position="240"/>
    </location>
</feature>
<dbReference type="InterPro" id="IPR037971">
    <property type="entry name" value="Ank3_Death"/>
</dbReference>
<feature type="compositionally biased region" description="Basic residues" evidence="16">
    <location>
        <begin position="1870"/>
        <end position="1885"/>
    </location>
</feature>
<feature type="region of interest" description="Disordered" evidence="16">
    <location>
        <begin position="1675"/>
        <end position="1733"/>
    </location>
</feature>
<keyword evidence="11" id="KW-0458">Lysosome</keyword>
<dbReference type="Proteomes" id="UP000314985">
    <property type="component" value="Chromosome 14"/>
</dbReference>
<dbReference type="Pfam" id="PF13637">
    <property type="entry name" value="Ank_4"/>
    <property type="match status" value="2"/>
</dbReference>
<evidence type="ECO:0000259" key="17">
    <source>
        <dbReference type="PROSITE" id="PS50017"/>
    </source>
</evidence>
<feature type="domain" description="Death" evidence="17">
    <location>
        <begin position="1418"/>
        <end position="1502"/>
    </location>
</feature>
<dbReference type="GO" id="GO:0007165">
    <property type="term" value="P:signal transduction"/>
    <property type="evidence" value="ECO:0007669"/>
    <property type="project" value="InterPro"/>
</dbReference>
<feature type="repeat" description="ANK" evidence="15">
    <location>
        <begin position="47"/>
        <end position="79"/>
    </location>
</feature>
<evidence type="ECO:0000256" key="8">
    <source>
        <dbReference type="ARBA" id="ARBA00023043"/>
    </source>
</evidence>
<evidence type="ECO:0000256" key="11">
    <source>
        <dbReference type="ARBA" id="ARBA00023228"/>
    </source>
</evidence>
<keyword evidence="8 15" id="KW-0040">ANK repeat</keyword>
<evidence type="ECO:0000256" key="1">
    <source>
        <dbReference type="ARBA" id="ARBA00004245"/>
    </source>
</evidence>
<dbReference type="FunFam" id="2.60.220.30:FF:000002">
    <property type="entry name" value="Ankyrin-3 isoform 2"/>
    <property type="match status" value="1"/>
</dbReference>
<feature type="region of interest" description="Disordered" evidence="16">
    <location>
        <begin position="1748"/>
        <end position="1808"/>
    </location>
</feature>
<evidence type="ECO:0000313" key="19">
    <source>
        <dbReference type="Ensembl" id="ENSSSCP00070022482.1"/>
    </source>
</evidence>
<feature type="repeat" description="ANK" evidence="15">
    <location>
        <begin position="472"/>
        <end position="504"/>
    </location>
</feature>
<name>A0A4X1TYE5_PIG</name>
<organism evidence="19 20">
    <name type="scientific">Sus scrofa</name>
    <name type="common">Pig</name>
    <dbReference type="NCBI Taxonomy" id="9823"/>
    <lineage>
        <taxon>Eukaryota</taxon>
        <taxon>Metazoa</taxon>
        <taxon>Chordata</taxon>
        <taxon>Craniata</taxon>
        <taxon>Vertebrata</taxon>
        <taxon>Euteleostomi</taxon>
        <taxon>Mammalia</taxon>
        <taxon>Eutheria</taxon>
        <taxon>Laurasiatheria</taxon>
        <taxon>Artiodactyla</taxon>
        <taxon>Suina</taxon>
        <taxon>Suidae</taxon>
        <taxon>Sus</taxon>
    </lineage>
</organism>
<feature type="repeat" description="ANK" evidence="15">
    <location>
        <begin position="373"/>
        <end position="405"/>
    </location>
</feature>
<evidence type="ECO:0000256" key="13">
    <source>
        <dbReference type="ARBA" id="ARBA00024012"/>
    </source>
</evidence>
<feature type="repeat" description="ANK" evidence="15">
    <location>
        <begin position="637"/>
        <end position="669"/>
    </location>
</feature>
<feature type="repeat" description="ANK" evidence="15">
    <location>
        <begin position="703"/>
        <end position="735"/>
    </location>
</feature>
<feature type="repeat" description="ANK" evidence="15">
    <location>
        <begin position="80"/>
        <end position="112"/>
    </location>
</feature>
<feature type="region of interest" description="Disordered" evidence="16">
    <location>
        <begin position="1563"/>
        <end position="1604"/>
    </location>
</feature>
<keyword evidence="3" id="KW-1003">Cell membrane</keyword>
<evidence type="ECO:0000256" key="16">
    <source>
        <dbReference type="SAM" id="MobiDB-lite"/>
    </source>
</evidence>
<feature type="repeat" description="ANK" evidence="15">
    <location>
        <begin position="604"/>
        <end position="636"/>
    </location>
</feature>